<feature type="compositionally biased region" description="Basic and acidic residues" evidence="2">
    <location>
        <begin position="75"/>
        <end position="85"/>
    </location>
</feature>
<evidence type="ECO:0000259" key="3">
    <source>
        <dbReference type="PROSITE" id="PS50158"/>
    </source>
</evidence>
<feature type="compositionally biased region" description="Basic residues" evidence="2">
    <location>
        <begin position="101"/>
        <end position="117"/>
    </location>
</feature>
<organism evidence="4 5">
    <name type="scientific">Cinchona calisaya</name>
    <dbReference type="NCBI Taxonomy" id="153742"/>
    <lineage>
        <taxon>Eukaryota</taxon>
        <taxon>Viridiplantae</taxon>
        <taxon>Streptophyta</taxon>
        <taxon>Embryophyta</taxon>
        <taxon>Tracheophyta</taxon>
        <taxon>Spermatophyta</taxon>
        <taxon>Magnoliopsida</taxon>
        <taxon>eudicotyledons</taxon>
        <taxon>Gunneridae</taxon>
        <taxon>Pentapetalae</taxon>
        <taxon>asterids</taxon>
        <taxon>lamiids</taxon>
        <taxon>Gentianales</taxon>
        <taxon>Rubiaceae</taxon>
        <taxon>Cinchonoideae</taxon>
        <taxon>Cinchoneae</taxon>
        <taxon>Cinchona</taxon>
    </lineage>
</organism>
<dbReference type="AlphaFoldDB" id="A0ABD3AUU4"/>
<keyword evidence="5" id="KW-1185">Reference proteome</keyword>
<dbReference type="EMBL" id="JBJUIK010000002">
    <property type="protein sequence ID" value="KAL3534928.1"/>
    <property type="molecule type" value="Genomic_DNA"/>
</dbReference>
<dbReference type="SUPFAM" id="SSF57756">
    <property type="entry name" value="Retrovirus zinc finger-like domains"/>
    <property type="match status" value="1"/>
</dbReference>
<gene>
    <name evidence="4" type="ORF">ACH5RR_003389</name>
</gene>
<sequence length="217" mass="25261">MKILLTTLHVAYMLTTERPKETEGETLKQTRARQKWDNDDFICMGHILNGCWMDSLTHIKMQFLQRSFRKDLRQEEEYRNQEDTKNNAQESVHITEDGKTKSHKKRSHHSKNANKNKVANKQKKDNCFFCGKAGHYKVECRLFKKKRKEKEKGSDSSSKDLVAMISKFNLVDDDDKAWWLDSGATRHVCKSKALLKSPKESDGTIICIVSPKDAYFE</sequence>
<feature type="domain" description="CCHC-type" evidence="3">
    <location>
        <begin position="127"/>
        <end position="141"/>
    </location>
</feature>
<evidence type="ECO:0000256" key="2">
    <source>
        <dbReference type="SAM" id="MobiDB-lite"/>
    </source>
</evidence>
<dbReference type="GO" id="GO:0008270">
    <property type="term" value="F:zinc ion binding"/>
    <property type="evidence" value="ECO:0007669"/>
    <property type="project" value="UniProtKB-KW"/>
</dbReference>
<name>A0ABD3AUU4_9GENT</name>
<dbReference type="PROSITE" id="PS50158">
    <property type="entry name" value="ZF_CCHC"/>
    <property type="match status" value="1"/>
</dbReference>
<reference evidence="4 5" key="1">
    <citation type="submission" date="2024-11" db="EMBL/GenBank/DDBJ databases">
        <title>A near-complete genome assembly of Cinchona calisaya.</title>
        <authorList>
            <person name="Lian D.C."/>
            <person name="Zhao X.W."/>
            <person name="Wei L."/>
        </authorList>
    </citation>
    <scope>NUCLEOTIDE SEQUENCE [LARGE SCALE GENOMIC DNA]</scope>
    <source>
        <tissue evidence="4">Nenye</tissue>
    </source>
</reference>
<dbReference type="PANTHER" id="PTHR47592">
    <property type="entry name" value="PBF68 PROTEIN"/>
    <property type="match status" value="1"/>
</dbReference>
<evidence type="ECO:0000313" key="4">
    <source>
        <dbReference type="EMBL" id="KAL3534928.1"/>
    </source>
</evidence>
<keyword evidence="1" id="KW-0479">Metal-binding</keyword>
<proteinExistence type="predicted"/>
<keyword evidence="1" id="KW-0863">Zinc-finger</keyword>
<keyword evidence="1" id="KW-0862">Zinc</keyword>
<dbReference type="PANTHER" id="PTHR47592:SF27">
    <property type="entry name" value="OS08G0421700 PROTEIN"/>
    <property type="match status" value="1"/>
</dbReference>
<dbReference type="Proteomes" id="UP001630127">
    <property type="component" value="Unassembled WGS sequence"/>
</dbReference>
<evidence type="ECO:0000256" key="1">
    <source>
        <dbReference type="PROSITE-ProRule" id="PRU00047"/>
    </source>
</evidence>
<comment type="caution">
    <text evidence="4">The sequence shown here is derived from an EMBL/GenBank/DDBJ whole genome shotgun (WGS) entry which is preliminary data.</text>
</comment>
<dbReference type="InterPro" id="IPR001878">
    <property type="entry name" value="Znf_CCHC"/>
</dbReference>
<feature type="region of interest" description="Disordered" evidence="2">
    <location>
        <begin position="75"/>
        <end position="117"/>
    </location>
</feature>
<evidence type="ECO:0000313" key="5">
    <source>
        <dbReference type="Proteomes" id="UP001630127"/>
    </source>
</evidence>
<protein>
    <recommendedName>
        <fullName evidence="3">CCHC-type domain-containing protein</fullName>
    </recommendedName>
</protein>
<dbReference type="InterPro" id="IPR036875">
    <property type="entry name" value="Znf_CCHC_sf"/>
</dbReference>
<accession>A0ABD3AUU4</accession>